<accession>A0A1X0DIA4</accession>
<dbReference type="InterPro" id="IPR018821">
    <property type="entry name" value="DUF294_put_nucleoTrafse_sb-bd"/>
</dbReference>
<dbReference type="AlphaFoldDB" id="A0A1X0DIA4"/>
<dbReference type="EMBL" id="MVHS01000010">
    <property type="protein sequence ID" value="ORA72037.1"/>
    <property type="molecule type" value="Genomic_DNA"/>
</dbReference>
<evidence type="ECO:0000313" key="3">
    <source>
        <dbReference type="EMBL" id="ORA72037.1"/>
    </source>
</evidence>
<evidence type="ECO:0000259" key="1">
    <source>
        <dbReference type="Pfam" id="PF03445"/>
    </source>
</evidence>
<dbReference type="Pfam" id="PF03445">
    <property type="entry name" value="DUF294"/>
    <property type="match status" value="1"/>
</dbReference>
<comment type="caution">
    <text evidence="3">The sequence shown here is derived from an EMBL/GenBank/DDBJ whole genome shotgun (WGS) entry which is preliminary data.</text>
</comment>
<reference evidence="3 4" key="1">
    <citation type="submission" date="2016-12" db="EMBL/GenBank/DDBJ databases">
        <title>The new phylogeny of genus Mycobacterium.</title>
        <authorList>
            <person name="Tortoli E."/>
            <person name="Trovato A."/>
            <person name="Cirillo D.M."/>
        </authorList>
    </citation>
    <scope>NUCLEOTIDE SEQUENCE [LARGE SCALE GENOMIC DNA]</scope>
    <source>
        <strain evidence="3 4">DSM 45130</strain>
    </source>
</reference>
<dbReference type="Proteomes" id="UP000192801">
    <property type="component" value="Unassembled WGS sequence"/>
</dbReference>
<dbReference type="GO" id="GO:0008773">
    <property type="term" value="F:[protein-PII] uridylyltransferase activity"/>
    <property type="evidence" value="ECO:0007669"/>
    <property type="project" value="InterPro"/>
</dbReference>
<dbReference type="STRING" id="444597.BST26_06320"/>
<dbReference type="InterPro" id="IPR005105">
    <property type="entry name" value="GlnD_Uridyltrans_N"/>
</dbReference>
<keyword evidence="4" id="KW-1185">Reference proteome</keyword>
<protein>
    <submittedName>
        <fullName evidence="3">Uncharacterized protein</fullName>
    </submittedName>
</protein>
<proteinExistence type="predicted"/>
<gene>
    <name evidence="3" type="ORF">BST26_06320</name>
</gene>
<evidence type="ECO:0000259" key="2">
    <source>
        <dbReference type="Pfam" id="PF10335"/>
    </source>
</evidence>
<evidence type="ECO:0000313" key="4">
    <source>
        <dbReference type="Proteomes" id="UP000192801"/>
    </source>
</evidence>
<organism evidence="3 4">
    <name type="scientific">Mycolicibacterium insubricum</name>
    <dbReference type="NCBI Taxonomy" id="444597"/>
    <lineage>
        <taxon>Bacteria</taxon>
        <taxon>Bacillati</taxon>
        <taxon>Actinomycetota</taxon>
        <taxon>Actinomycetes</taxon>
        <taxon>Mycobacteriales</taxon>
        <taxon>Mycobacteriaceae</taxon>
        <taxon>Mycolicibacterium</taxon>
    </lineage>
</organism>
<feature type="domain" description="DUF294" evidence="2">
    <location>
        <begin position="214"/>
        <end position="341"/>
    </location>
</feature>
<feature type="domain" description="Protein-PII uridylyltransferase N-terminal" evidence="1">
    <location>
        <begin position="24"/>
        <end position="153"/>
    </location>
</feature>
<dbReference type="Pfam" id="PF10335">
    <property type="entry name" value="DUF294_C"/>
    <property type="match status" value="1"/>
</dbReference>
<sequence length="352" mass="36029">MPGVSDDDLSAAAAEIAAASDADQLVAACIRAHSVAGAITGVQVSGLARDWSTLCRTAVATAAASLGGPDQWLVSGSVGRGEALPGADLETLVVRADGTDPAAGLARASAVHELLSRCGFAADPHGAFAARARFNRSLDDWTAGIDRWTSEPEADRGVVMAGLLADAVAVSGGPELPDLVAGGPGVASAPPALVEPPDLRCRTGAAMRAHPQSLAAMLQDACYERAAVPSRLRIFGGASTADVKRAAVDPVVRIARWAAVSAGSDALTTPDRLAAAAGSRFLDAADAATLSRCYTIASSIRRRTRDLGEDGVLEMAALAPRDRTALRGIGREVTRIARTLNYLASTSAFSPW</sequence>
<name>A0A1X0DIA4_9MYCO</name>